<comment type="similarity">
    <text evidence="10">Belongs to the ELO family.</text>
</comment>
<keyword evidence="2 10" id="KW-0444">Lipid biosynthesis</keyword>
<dbReference type="PANTHER" id="PTHR11157:SF69">
    <property type="entry name" value="ELONGATION OF VERY LONG CHAIN FATTY ACIDS PROTEIN 7"/>
    <property type="match status" value="1"/>
</dbReference>
<feature type="transmembrane region" description="Helical" evidence="10">
    <location>
        <begin position="129"/>
        <end position="148"/>
    </location>
</feature>
<comment type="catalytic activity">
    <reaction evidence="10">
        <text>a very-long-chain acyl-CoA + malonyl-CoA + H(+) = a very-long-chain 3-oxoacyl-CoA + CO2 + CoA</text>
        <dbReference type="Rhea" id="RHEA:32727"/>
        <dbReference type="ChEBI" id="CHEBI:15378"/>
        <dbReference type="ChEBI" id="CHEBI:16526"/>
        <dbReference type="ChEBI" id="CHEBI:57287"/>
        <dbReference type="ChEBI" id="CHEBI:57384"/>
        <dbReference type="ChEBI" id="CHEBI:90725"/>
        <dbReference type="ChEBI" id="CHEBI:90736"/>
        <dbReference type="EC" id="2.3.1.199"/>
    </reaction>
</comment>
<evidence type="ECO:0000256" key="3">
    <source>
        <dbReference type="ARBA" id="ARBA00022679"/>
    </source>
</evidence>
<evidence type="ECO:0000256" key="9">
    <source>
        <dbReference type="ARBA" id="ARBA00023160"/>
    </source>
</evidence>
<dbReference type="GO" id="GO:0009922">
    <property type="term" value="F:fatty acid elongase activity"/>
    <property type="evidence" value="ECO:0007669"/>
    <property type="project" value="UniProtKB-EC"/>
</dbReference>
<dbReference type="OrthoDB" id="434092at2759"/>
<name>A0A9J6GFV0_HAELO</name>
<dbReference type="GO" id="GO:0005789">
    <property type="term" value="C:endoplasmic reticulum membrane"/>
    <property type="evidence" value="ECO:0007669"/>
    <property type="project" value="TreeGrafter"/>
</dbReference>
<evidence type="ECO:0000256" key="2">
    <source>
        <dbReference type="ARBA" id="ARBA00022516"/>
    </source>
</evidence>
<dbReference type="GO" id="GO:0030148">
    <property type="term" value="P:sphingolipid biosynthetic process"/>
    <property type="evidence" value="ECO:0007669"/>
    <property type="project" value="TreeGrafter"/>
</dbReference>
<evidence type="ECO:0000256" key="7">
    <source>
        <dbReference type="ARBA" id="ARBA00023098"/>
    </source>
</evidence>
<feature type="transmembrane region" description="Helical" evidence="10">
    <location>
        <begin position="183"/>
        <end position="206"/>
    </location>
</feature>
<feature type="transmembrane region" description="Helical" evidence="10">
    <location>
        <begin position="160"/>
        <end position="177"/>
    </location>
</feature>
<evidence type="ECO:0000256" key="8">
    <source>
        <dbReference type="ARBA" id="ARBA00023136"/>
    </source>
</evidence>
<evidence type="ECO:0000256" key="6">
    <source>
        <dbReference type="ARBA" id="ARBA00022989"/>
    </source>
</evidence>
<keyword evidence="4 10" id="KW-0812">Transmembrane</keyword>
<evidence type="ECO:0000256" key="10">
    <source>
        <dbReference type="RuleBase" id="RU361115"/>
    </source>
</evidence>
<gene>
    <name evidence="11" type="ORF">HPB48_005578</name>
</gene>
<organism evidence="11 12">
    <name type="scientific">Haemaphysalis longicornis</name>
    <name type="common">Bush tick</name>
    <dbReference type="NCBI Taxonomy" id="44386"/>
    <lineage>
        <taxon>Eukaryota</taxon>
        <taxon>Metazoa</taxon>
        <taxon>Ecdysozoa</taxon>
        <taxon>Arthropoda</taxon>
        <taxon>Chelicerata</taxon>
        <taxon>Arachnida</taxon>
        <taxon>Acari</taxon>
        <taxon>Parasitiformes</taxon>
        <taxon>Ixodida</taxon>
        <taxon>Ixodoidea</taxon>
        <taxon>Ixodidae</taxon>
        <taxon>Haemaphysalinae</taxon>
        <taxon>Haemaphysalis</taxon>
    </lineage>
</organism>
<dbReference type="GO" id="GO:0019367">
    <property type="term" value="P:fatty acid elongation, saturated fatty acid"/>
    <property type="evidence" value="ECO:0007669"/>
    <property type="project" value="TreeGrafter"/>
</dbReference>
<dbReference type="GO" id="GO:0042761">
    <property type="term" value="P:very long-chain fatty acid biosynthetic process"/>
    <property type="evidence" value="ECO:0007669"/>
    <property type="project" value="TreeGrafter"/>
</dbReference>
<comment type="subcellular location">
    <subcellularLocation>
        <location evidence="1">Membrane</location>
        <topology evidence="1">Multi-pass membrane protein</topology>
    </subcellularLocation>
</comment>
<dbReference type="OMA" id="PRTREYG"/>
<dbReference type="EMBL" id="JABSTR010000006">
    <property type="protein sequence ID" value="KAH9374258.1"/>
    <property type="molecule type" value="Genomic_DNA"/>
</dbReference>
<evidence type="ECO:0000313" key="12">
    <source>
        <dbReference type="Proteomes" id="UP000821853"/>
    </source>
</evidence>
<keyword evidence="9 10" id="KW-0275">Fatty acid biosynthesis</keyword>
<protein>
    <recommendedName>
        <fullName evidence="10">Elongation of very long chain fatty acids protein</fullName>
        <ecNumber evidence="10">2.3.1.199</ecNumber>
    </recommendedName>
    <alternativeName>
        <fullName evidence="10">Very-long-chain 3-oxoacyl-CoA synthase</fullName>
    </alternativeName>
</protein>
<evidence type="ECO:0000256" key="1">
    <source>
        <dbReference type="ARBA" id="ARBA00004141"/>
    </source>
</evidence>
<keyword evidence="7 10" id="KW-0443">Lipid metabolism</keyword>
<keyword evidence="3 10" id="KW-0808">Transferase</keyword>
<sequence length="313" mass="36381">MDGKMRSFGVNGQTSLSWNPITLLKQVQEWGDPRTRDYPLVVNPMFVFPLVAFYLYFVKVLGPRWMKNREPFQITNVVRFYNLVMVILNAKFCLMVLRETYLPSGRYSLWCQGITGYMDERLEEAYRNGYWFAALRYVEFLDTVFFVLRKKFNQISHLHVIHHTIVAMNCWFWTLYAPEGQPALGLAINAFVHAVMYTYYFLATLGPKVHKYLWWKKYLTTLQIVQFLIFMVHMSIPLFVNCGFPRHLIHVSNAQTALILGLFVNFYIKSYTQQKESIAKLRAGAASKHDSKTNGSCAQLGTLNCSANGKKLE</sequence>
<feature type="transmembrane region" description="Helical" evidence="10">
    <location>
        <begin position="78"/>
        <end position="97"/>
    </location>
</feature>
<comment type="caution">
    <text evidence="11">The sequence shown here is derived from an EMBL/GenBank/DDBJ whole genome shotgun (WGS) entry which is preliminary data.</text>
</comment>
<keyword evidence="5 10" id="KW-0276">Fatty acid metabolism</keyword>
<dbReference type="GO" id="GO:0034626">
    <property type="term" value="P:fatty acid elongation, polyunsaturated fatty acid"/>
    <property type="evidence" value="ECO:0007669"/>
    <property type="project" value="TreeGrafter"/>
</dbReference>
<dbReference type="AlphaFoldDB" id="A0A9J6GFV0"/>
<dbReference type="PANTHER" id="PTHR11157">
    <property type="entry name" value="FATTY ACID ACYL TRANSFERASE-RELATED"/>
    <property type="match status" value="1"/>
</dbReference>
<feature type="transmembrane region" description="Helical" evidence="10">
    <location>
        <begin position="218"/>
        <end position="236"/>
    </location>
</feature>
<dbReference type="InterPro" id="IPR002076">
    <property type="entry name" value="ELO_fam"/>
</dbReference>
<evidence type="ECO:0000313" key="11">
    <source>
        <dbReference type="EMBL" id="KAH9374258.1"/>
    </source>
</evidence>
<keyword evidence="6 10" id="KW-1133">Transmembrane helix</keyword>
<dbReference type="EC" id="2.3.1.199" evidence="10"/>
<evidence type="ECO:0000256" key="4">
    <source>
        <dbReference type="ARBA" id="ARBA00022692"/>
    </source>
</evidence>
<keyword evidence="12" id="KW-1185">Reference proteome</keyword>
<dbReference type="Proteomes" id="UP000821853">
    <property type="component" value="Chromosome 4"/>
</dbReference>
<evidence type="ECO:0000256" key="5">
    <source>
        <dbReference type="ARBA" id="ARBA00022832"/>
    </source>
</evidence>
<keyword evidence="8 10" id="KW-0472">Membrane</keyword>
<dbReference type="Pfam" id="PF01151">
    <property type="entry name" value="ELO"/>
    <property type="match status" value="1"/>
</dbReference>
<dbReference type="VEuPathDB" id="VectorBase:HLOH_047658"/>
<feature type="transmembrane region" description="Helical" evidence="10">
    <location>
        <begin position="248"/>
        <end position="268"/>
    </location>
</feature>
<dbReference type="GO" id="GO:0034625">
    <property type="term" value="P:fatty acid elongation, monounsaturated fatty acid"/>
    <property type="evidence" value="ECO:0007669"/>
    <property type="project" value="TreeGrafter"/>
</dbReference>
<proteinExistence type="inferred from homology"/>
<accession>A0A9J6GFV0</accession>
<reference evidence="11 12" key="1">
    <citation type="journal article" date="2020" name="Cell">
        <title>Large-Scale Comparative Analyses of Tick Genomes Elucidate Their Genetic Diversity and Vector Capacities.</title>
        <authorList>
            <consortium name="Tick Genome and Microbiome Consortium (TIGMIC)"/>
            <person name="Jia N."/>
            <person name="Wang J."/>
            <person name="Shi W."/>
            <person name="Du L."/>
            <person name="Sun Y."/>
            <person name="Zhan W."/>
            <person name="Jiang J.F."/>
            <person name="Wang Q."/>
            <person name="Zhang B."/>
            <person name="Ji P."/>
            <person name="Bell-Sakyi L."/>
            <person name="Cui X.M."/>
            <person name="Yuan T.T."/>
            <person name="Jiang B.G."/>
            <person name="Yang W.F."/>
            <person name="Lam T.T."/>
            <person name="Chang Q.C."/>
            <person name="Ding S.J."/>
            <person name="Wang X.J."/>
            <person name="Zhu J.G."/>
            <person name="Ruan X.D."/>
            <person name="Zhao L."/>
            <person name="Wei J.T."/>
            <person name="Ye R.Z."/>
            <person name="Que T.C."/>
            <person name="Du C.H."/>
            <person name="Zhou Y.H."/>
            <person name="Cheng J.X."/>
            <person name="Dai P.F."/>
            <person name="Guo W.B."/>
            <person name="Han X.H."/>
            <person name="Huang E.J."/>
            <person name="Li L.F."/>
            <person name="Wei W."/>
            <person name="Gao Y.C."/>
            <person name="Liu J.Z."/>
            <person name="Shao H.Z."/>
            <person name="Wang X."/>
            <person name="Wang C.C."/>
            <person name="Yang T.C."/>
            <person name="Huo Q.B."/>
            <person name="Li W."/>
            <person name="Chen H.Y."/>
            <person name="Chen S.E."/>
            <person name="Zhou L.G."/>
            <person name="Ni X.B."/>
            <person name="Tian J.H."/>
            <person name="Sheng Y."/>
            <person name="Liu T."/>
            <person name="Pan Y.S."/>
            <person name="Xia L.Y."/>
            <person name="Li J."/>
            <person name="Zhao F."/>
            <person name="Cao W.C."/>
        </authorList>
    </citation>
    <scope>NUCLEOTIDE SEQUENCE [LARGE SCALE GENOMIC DNA]</scope>
    <source>
        <strain evidence="11">HaeL-2018</strain>
    </source>
</reference>
<feature type="transmembrane region" description="Helical" evidence="10">
    <location>
        <begin position="38"/>
        <end position="57"/>
    </location>
</feature>